<evidence type="ECO:0000256" key="1">
    <source>
        <dbReference type="SAM" id="MobiDB-lite"/>
    </source>
</evidence>
<sequence>MRGGGDEIHWGRELPLSNRTASWRARQKLDGAARAMLRAGALAARQRAGFHGARFERHAEETVGRAEWEEEPDGEPGGRRLTARVPAGDDGGRRLAATLSTALGAAAEAARRYRATGCLEAFDAAVERGVCQELTDAVHQLVRGTEGVRVWVRWSRAAGAPRGCPDPPAPVVFTPGDLPALEQAGRHYVRREPSVPVQVTGTVLRLRRAGPGGPGSVRLRVLAGAEVAQLRARLDEPEYRTAVHAHLAGVPLRLAGTLESKGGFRRLSGAHGVAPVPVPEDVRERLLKSLYAGLDGFGRDLRR</sequence>
<dbReference type="Proteomes" id="UP000477722">
    <property type="component" value="Unassembled WGS sequence"/>
</dbReference>
<evidence type="ECO:0000313" key="2">
    <source>
        <dbReference type="EMBL" id="NGO68037.1"/>
    </source>
</evidence>
<organism evidence="2 3">
    <name type="scientific">Streptomyces boncukensis</name>
    <dbReference type="NCBI Taxonomy" id="2711219"/>
    <lineage>
        <taxon>Bacteria</taxon>
        <taxon>Bacillati</taxon>
        <taxon>Actinomycetota</taxon>
        <taxon>Actinomycetes</taxon>
        <taxon>Kitasatosporales</taxon>
        <taxon>Streptomycetaceae</taxon>
        <taxon>Streptomyces</taxon>
    </lineage>
</organism>
<proteinExistence type="predicted"/>
<comment type="caution">
    <text evidence="2">The sequence shown here is derived from an EMBL/GenBank/DDBJ whole genome shotgun (WGS) entry which is preliminary data.</text>
</comment>
<gene>
    <name evidence="2" type="ORF">G5C65_06640</name>
</gene>
<protein>
    <submittedName>
        <fullName evidence="2">Uncharacterized protein</fullName>
    </submittedName>
</protein>
<name>A0A6G4WTT5_9ACTN</name>
<reference evidence="2 3" key="1">
    <citation type="submission" date="2020-02" db="EMBL/GenBank/DDBJ databases">
        <title>Whole-genome analyses of novel actinobacteria.</title>
        <authorList>
            <person name="Sahin N."/>
            <person name="Tatar D."/>
        </authorList>
    </citation>
    <scope>NUCLEOTIDE SEQUENCE [LARGE SCALE GENOMIC DNA]</scope>
    <source>
        <strain evidence="2 3">SB3404</strain>
    </source>
</reference>
<evidence type="ECO:0000313" key="3">
    <source>
        <dbReference type="Proteomes" id="UP000477722"/>
    </source>
</evidence>
<accession>A0A6G4WTT5</accession>
<dbReference type="RefSeq" id="WP_165297693.1">
    <property type="nucleotide sequence ID" value="NZ_JAAKZZ010000041.1"/>
</dbReference>
<feature type="region of interest" description="Disordered" evidence="1">
    <location>
        <begin position="61"/>
        <end position="89"/>
    </location>
</feature>
<dbReference type="EMBL" id="JAAKZZ010000041">
    <property type="protein sequence ID" value="NGO68037.1"/>
    <property type="molecule type" value="Genomic_DNA"/>
</dbReference>
<keyword evidence="3" id="KW-1185">Reference proteome</keyword>
<dbReference type="AlphaFoldDB" id="A0A6G4WTT5"/>